<dbReference type="EMBL" id="JACCBX010000017">
    <property type="protein sequence ID" value="NYE09007.1"/>
    <property type="molecule type" value="Genomic_DNA"/>
</dbReference>
<dbReference type="Pfam" id="PF22725">
    <property type="entry name" value="GFO_IDH_MocA_C3"/>
    <property type="match status" value="1"/>
</dbReference>
<protein>
    <submittedName>
        <fullName evidence="3">Dehydrogenase</fullName>
    </submittedName>
</protein>
<proteinExistence type="predicted"/>
<dbReference type="InterPro" id="IPR055170">
    <property type="entry name" value="GFO_IDH_MocA-like_dom"/>
</dbReference>
<evidence type="ECO:0000313" key="4">
    <source>
        <dbReference type="Proteomes" id="UP000548423"/>
    </source>
</evidence>
<dbReference type="GO" id="GO:0000166">
    <property type="term" value="F:nucleotide binding"/>
    <property type="evidence" value="ECO:0007669"/>
    <property type="project" value="InterPro"/>
</dbReference>
<dbReference type="PANTHER" id="PTHR43249">
    <property type="entry name" value="UDP-N-ACETYL-2-AMINO-2-DEOXY-D-GLUCURONATE OXIDASE"/>
    <property type="match status" value="1"/>
</dbReference>
<reference evidence="4" key="2">
    <citation type="submission" date="2020-08" db="EMBL/GenBank/DDBJ databases">
        <title>The Agave Microbiome: Exploring the role of microbial communities in plant adaptations to desert environments.</title>
        <authorList>
            <person name="Partida-Martinez L.P."/>
        </authorList>
    </citation>
    <scope>NUCLEOTIDE SEQUENCE [LARGE SCALE GENOMIC DNA]</scope>
    <source>
        <strain evidence="4">AT2.8</strain>
    </source>
</reference>
<sequence>MGKVKVGIIGAGTIAEYGHLPYYQENEDVEITAIVDMNLERAHKMAVKFNVANIYSDAEEMFKSSDIDAVSICTSNHAHIPLAKLAIRNGVDVLVEKPIGTSYQDSLELVRLAETHNRICMVGMTHRFRNDSQALKEFVEANSLGEIYYTKVKILSRRGTPTGWFTDHSKSGGGPLMDIGVHALDLAWWILGKPEPERISGFLKNGIGSFATKMTSRWQSSSNYNDNNEVFDVEDFAAAFIRFKSGMVMNLEVSWALNGAKDDAICVDIYGTKGGLSLEPLRFYTEINQFFTESKLDIIKNDQMKEEINHFVHCVHNRTKPLIPADEGAEVLRMLEAIAESSRINKEVLLETFYQKK</sequence>
<evidence type="ECO:0000259" key="2">
    <source>
        <dbReference type="Pfam" id="PF22725"/>
    </source>
</evidence>
<dbReference type="Gene3D" id="3.40.50.720">
    <property type="entry name" value="NAD(P)-binding Rossmann-like Domain"/>
    <property type="match status" value="1"/>
</dbReference>
<gene>
    <name evidence="3" type="ORF">F4694_005864</name>
</gene>
<dbReference type="InterPro" id="IPR052515">
    <property type="entry name" value="Gfo/Idh/MocA_Oxidoreductase"/>
</dbReference>
<evidence type="ECO:0000313" key="3">
    <source>
        <dbReference type="EMBL" id="NYE09007.1"/>
    </source>
</evidence>
<organism evidence="3 4">
    <name type="scientific">Neobacillus niacini</name>
    <dbReference type="NCBI Taxonomy" id="86668"/>
    <lineage>
        <taxon>Bacteria</taxon>
        <taxon>Bacillati</taxon>
        <taxon>Bacillota</taxon>
        <taxon>Bacilli</taxon>
        <taxon>Bacillales</taxon>
        <taxon>Bacillaceae</taxon>
        <taxon>Neobacillus</taxon>
    </lineage>
</organism>
<reference evidence="4" key="1">
    <citation type="submission" date="2020-07" db="EMBL/GenBank/DDBJ databases">
        <authorList>
            <person name="Partida-Martinez L."/>
            <person name="Huntemann M."/>
            <person name="Clum A."/>
            <person name="Wang J."/>
            <person name="Palaniappan K."/>
            <person name="Ritter S."/>
            <person name="Chen I.-M."/>
            <person name="Stamatis D."/>
            <person name="Reddy T."/>
            <person name="O'Malley R."/>
            <person name="Daum C."/>
            <person name="Shapiro N."/>
            <person name="Ivanova N."/>
            <person name="Kyrpides N."/>
            <person name="Woyke T."/>
        </authorList>
    </citation>
    <scope>NUCLEOTIDE SEQUENCE [LARGE SCALE GENOMIC DNA]</scope>
    <source>
        <strain evidence="4">AT2.8</strain>
    </source>
</reference>
<dbReference type="Pfam" id="PF01408">
    <property type="entry name" value="GFO_IDH_MocA"/>
    <property type="match status" value="1"/>
</dbReference>
<comment type="caution">
    <text evidence="3">The sequence shown here is derived from an EMBL/GenBank/DDBJ whole genome shotgun (WGS) entry which is preliminary data.</text>
</comment>
<dbReference type="SUPFAM" id="SSF55347">
    <property type="entry name" value="Glyceraldehyde-3-phosphate dehydrogenase-like, C-terminal domain"/>
    <property type="match status" value="1"/>
</dbReference>
<dbReference type="InterPro" id="IPR000683">
    <property type="entry name" value="Gfo/Idh/MocA-like_OxRdtase_N"/>
</dbReference>
<feature type="domain" description="GFO/IDH/MocA-like oxidoreductase" evidence="2">
    <location>
        <begin position="133"/>
        <end position="276"/>
    </location>
</feature>
<accession>A0A852TNJ9</accession>
<dbReference type="PANTHER" id="PTHR43249:SF1">
    <property type="entry name" value="D-GLUCOSIDE 3-DEHYDROGENASE"/>
    <property type="match status" value="1"/>
</dbReference>
<dbReference type="Gene3D" id="3.30.360.10">
    <property type="entry name" value="Dihydrodipicolinate Reductase, domain 2"/>
    <property type="match status" value="1"/>
</dbReference>
<dbReference type="AlphaFoldDB" id="A0A852TNJ9"/>
<name>A0A852TNJ9_9BACI</name>
<feature type="domain" description="Gfo/Idh/MocA-like oxidoreductase N-terminal" evidence="1">
    <location>
        <begin position="4"/>
        <end position="123"/>
    </location>
</feature>
<dbReference type="SUPFAM" id="SSF51735">
    <property type="entry name" value="NAD(P)-binding Rossmann-fold domains"/>
    <property type="match status" value="1"/>
</dbReference>
<dbReference type="InterPro" id="IPR036291">
    <property type="entry name" value="NAD(P)-bd_dom_sf"/>
</dbReference>
<evidence type="ECO:0000259" key="1">
    <source>
        <dbReference type="Pfam" id="PF01408"/>
    </source>
</evidence>
<dbReference type="Proteomes" id="UP000548423">
    <property type="component" value="Unassembled WGS sequence"/>
</dbReference>